<sequence>MFLCCCCCRRVSAVTPGIPRGDIVELATVPENVPGTTEPVTAPEAHQAVSQGHQATPQVHQSVVEERVVPANVIMVKPKPDKAHASIGRQSSAATMMGLKEALKEIKKPGVNVLEDPTTKEVAEKITEPTLVSRKKKLESLKKQDSVDPEDD</sequence>
<reference evidence="2 4" key="2">
    <citation type="submission" date="2022-05" db="EMBL/GenBank/DDBJ databases">
        <title>Chromosome-level reference genomes for two strains of Caenorhabditis briggsae: an improved platform for comparative genomics.</title>
        <authorList>
            <person name="Stevens L."/>
            <person name="Andersen E.C."/>
        </authorList>
    </citation>
    <scope>NUCLEOTIDE SEQUENCE [LARGE SCALE GENOMIC DNA]</scope>
    <source>
        <strain evidence="2">QX1410_ONT</strain>
        <tissue evidence="2">Whole-organism</tissue>
    </source>
</reference>
<keyword evidence="5" id="KW-1185">Reference proteome</keyword>
<proteinExistence type="predicted"/>
<protein>
    <submittedName>
        <fullName evidence="2">Uncharacterized protein</fullName>
    </submittedName>
</protein>
<evidence type="ECO:0000313" key="3">
    <source>
        <dbReference type="EMBL" id="UMM44326.1"/>
    </source>
</evidence>
<evidence type="ECO:0000313" key="5">
    <source>
        <dbReference type="Proteomes" id="UP000829354"/>
    </source>
</evidence>
<organism evidence="2 4">
    <name type="scientific">Caenorhabditis briggsae</name>
    <dbReference type="NCBI Taxonomy" id="6238"/>
    <lineage>
        <taxon>Eukaryota</taxon>
        <taxon>Metazoa</taxon>
        <taxon>Ecdysozoa</taxon>
        <taxon>Nematoda</taxon>
        <taxon>Chromadorea</taxon>
        <taxon>Rhabditida</taxon>
        <taxon>Rhabditina</taxon>
        <taxon>Rhabditomorpha</taxon>
        <taxon>Rhabditoidea</taxon>
        <taxon>Rhabditidae</taxon>
        <taxon>Peloderinae</taxon>
        <taxon>Caenorhabditis</taxon>
    </lineage>
</organism>
<dbReference type="Proteomes" id="UP000827892">
    <property type="component" value="Chromosome X"/>
</dbReference>
<feature type="region of interest" description="Disordered" evidence="1">
    <location>
        <begin position="125"/>
        <end position="152"/>
    </location>
</feature>
<dbReference type="EMBL" id="CP092625">
    <property type="protein sequence ID" value="UMM44326.1"/>
    <property type="molecule type" value="Genomic_DNA"/>
</dbReference>
<evidence type="ECO:0000256" key="1">
    <source>
        <dbReference type="SAM" id="MobiDB-lite"/>
    </source>
</evidence>
<evidence type="ECO:0000313" key="4">
    <source>
        <dbReference type="Proteomes" id="UP000827892"/>
    </source>
</evidence>
<accession>A0AAE8ZXH8</accession>
<evidence type="ECO:0000313" key="2">
    <source>
        <dbReference type="EMBL" id="ULT85109.1"/>
    </source>
</evidence>
<dbReference type="Proteomes" id="UP000829354">
    <property type="component" value="Chromosome X"/>
</dbReference>
<dbReference type="EMBL" id="CP090896">
    <property type="protein sequence ID" value="ULT85109.1"/>
    <property type="molecule type" value="Genomic_DNA"/>
</dbReference>
<dbReference type="AlphaFoldDB" id="A0AAE8ZXH8"/>
<reference evidence="3 5" key="1">
    <citation type="submission" date="2022-04" db="EMBL/GenBank/DDBJ databases">
        <title>Chromosome-level reference genomes for two strains of Caenorhabditis briggsae: an improved platform for comparative genomics.</title>
        <authorList>
            <person name="Stevens L."/>
            <person name="Andersen E."/>
        </authorList>
    </citation>
    <scope>NUCLEOTIDE SEQUENCE [LARGE SCALE GENOMIC DNA]</scope>
    <source>
        <strain evidence="3">VX34</strain>
        <tissue evidence="3">Whole-organism</tissue>
    </source>
</reference>
<gene>
    <name evidence="2" type="ORF">L3Y34_013664</name>
    <name evidence="3" type="ORF">L5515_019489</name>
</gene>
<name>A0AAE8ZXH8_CAEBR</name>